<dbReference type="InterPro" id="IPR007944">
    <property type="entry name" value="FlhC"/>
</dbReference>
<comment type="caution">
    <text evidence="10">The sequence shown here is derived from an EMBL/GenBank/DDBJ whole genome shotgun (WGS) entry which is preliminary data.</text>
</comment>
<dbReference type="GO" id="GO:0045893">
    <property type="term" value="P:positive regulation of DNA-templated transcription"/>
    <property type="evidence" value="ECO:0007669"/>
    <property type="project" value="InterPro"/>
</dbReference>
<dbReference type="AlphaFoldDB" id="A0A495VB15"/>
<gene>
    <name evidence="10" type="ORF">BDD21_3114</name>
</gene>
<keyword evidence="3" id="KW-1005">Bacterial flagellum biogenesis</keyword>
<evidence type="ECO:0000256" key="7">
    <source>
        <dbReference type="ARBA" id="ARBA00023159"/>
    </source>
</evidence>
<evidence type="ECO:0000256" key="5">
    <source>
        <dbReference type="ARBA" id="ARBA00023015"/>
    </source>
</evidence>
<dbReference type="RefSeq" id="WP_120797873.1">
    <property type="nucleotide sequence ID" value="NZ_RBXL01000001.1"/>
</dbReference>
<organism evidence="10 11">
    <name type="scientific">Thiocapsa rosea</name>
    <dbReference type="NCBI Taxonomy" id="69360"/>
    <lineage>
        <taxon>Bacteria</taxon>
        <taxon>Pseudomonadati</taxon>
        <taxon>Pseudomonadota</taxon>
        <taxon>Gammaproteobacteria</taxon>
        <taxon>Chromatiales</taxon>
        <taxon>Chromatiaceae</taxon>
        <taxon>Thiocapsa</taxon>
    </lineage>
</organism>
<evidence type="ECO:0000256" key="9">
    <source>
        <dbReference type="SAM" id="MobiDB-lite"/>
    </source>
</evidence>
<proteinExistence type="predicted"/>
<keyword evidence="4" id="KW-0862">Zinc</keyword>
<evidence type="ECO:0000256" key="1">
    <source>
        <dbReference type="ARBA" id="ARBA00022490"/>
    </source>
</evidence>
<dbReference type="GO" id="GO:0044781">
    <property type="term" value="P:bacterial-type flagellum organization"/>
    <property type="evidence" value="ECO:0007669"/>
    <property type="project" value="UniProtKB-KW"/>
</dbReference>
<feature type="region of interest" description="Disordered" evidence="9">
    <location>
        <begin position="167"/>
        <end position="200"/>
    </location>
</feature>
<dbReference type="Pfam" id="PF05280">
    <property type="entry name" value="FlhC"/>
    <property type="match status" value="1"/>
</dbReference>
<keyword evidence="6" id="KW-0238">DNA-binding</keyword>
<dbReference type="Proteomes" id="UP000274556">
    <property type="component" value="Unassembled WGS sequence"/>
</dbReference>
<feature type="compositionally biased region" description="Basic and acidic residues" evidence="9">
    <location>
        <begin position="168"/>
        <end position="178"/>
    </location>
</feature>
<sequence length="200" mass="21775">MRLQHHARTQLAITLITRGMRTSLVGRISGLRPALLRELHHEIHGCKPLPGQLPSTGSLLGTARRQATASVFAGLYRAFGGAAVQRSIDIEALLTGHRLYLEQMTRLAASDTLGAPLDINHGWVIARDLTTGLVLFRTCEHCAIPYVQGAFSRRAVDCPICALKVSRPSREGEDDARPKRITSSSAEQGTPNPDTRHASE</sequence>
<keyword evidence="2" id="KW-0479">Metal-binding</keyword>
<evidence type="ECO:0000313" key="11">
    <source>
        <dbReference type="Proteomes" id="UP000274556"/>
    </source>
</evidence>
<keyword evidence="8" id="KW-0804">Transcription</keyword>
<keyword evidence="11" id="KW-1185">Reference proteome</keyword>
<evidence type="ECO:0000256" key="2">
    <source>
        <dbReference type="ARBA" id="ARBA00022723"/>
    </source>
</evidence>
<keyword evidence="1" id="KW-0963">Cytoplasm</keyword>
<reference evidence="10 11" key="1">
    <citation type="submission" date="2018-10" db="EMBL/GenBank/DDBJ databases">
        <title>Genomic Encyclopedia of Archaeal and Bacterial Type Strains, Phase II (KMG-II): from individual species to whole genera.</title>
        <authorList>
            <person name="Goeker M."/>
        </authorList>
    </citation>
    <scope>NUCLEOTIDE SEQUENCE [LARGE SCALE GENOMIC DNA]</scope>
    <source>
        <strain evidence="10 11">DSM 235</strain>
    </source>
</reference>
<evidence type="ECO:0000256" key="4">
    <source>
        <dbReference type="ARBA" id="ARBA00022833"/>
    </source>
</evidence>
<accession>A0A495VB15</accession>
<dbReference type="EMBL" id="RBXL01000001">
    <property type="protein sequence ID" value="RKT45645.1"/>
    <property type="molecule type" value="Genomic_DNA"/>
</dbReference>
<dbReference type="GO" id="GO:1902208">
    <property type="term" value="P:regulation of bacterial-type flagellum assembly"/>
    <property type="evidence" value="ECO:0007669"/>
    <property type="project" value="InterPro"/>
</dbReference>
<dbReference type="SUPFAM" id="SSF160930">
    <property type="entry name" value="FlhC-like"/>
    <property type="match status" value="1"/>
</dbReference>
<keyword evidence="5" id="KW-0805">Transcription regulation</keyword>
<name>A0A495VB15_9GAMM</name>
<dbReference type="GO" id="GO:0046872">
    <property type="term" value="F:metal ion binding"/>
    <property type="evidence" value="ECO:0007669"/>
    <property type="project" value="UniProtKB-KW"/>
</dbReference>
<evidence type="ECO:0000256" key="6">
    <source>
        <dbReference type="ARBA" id="ARBA00023125"/>
    </source>
</evidence>
<evidence type="ECO:0000256" key="8">
    <source>
        <dbReference type="ARBA" id="ARBA00023163"/>
    </source>
</evidence>
<keyword evidence="7" id="KW-0010">Activator</keyword>
<dbReference type="GO" id="GO:0003677">
    <property type="term" value="F:DNA binding"/>
    <property type="evidence" value="ECO:0007669"/>
    <property type="project" value="UniProtKB-KW"/>
</dbReference>
<protein>
    <submittedName>
        <fullName evidence="10">Transcriptional activator FlhC</fullName>
    </submittedName>
</protein>
<evidence type="ECO:0000256" key="3">
    <source>
        <dbReference type="ARBA" id="ARBA00022795"/>
    </source>
</evidence>
<evidence type="ECO:0000313" key="10">
    <source>
        <dbReference type="EMBL" id="RKT45645.1"/>
    </source>
</evidence>
<feature type="compositionally biased region" description="Polar residues" evidence="9">
    <location>
        <begin position="181"/>
        <end position="193"/>
    </location>
</feature>
<dbReference type="OrthoDB" id="6858240at2"/>